<reference evidence="1" key="1">
    <citation type="submission" date="2022-03" db="EMBL/GenBank/DDBJ databases">
        <authorList>
            <person name="Martin H S."/>
        </authorList>
    </citation>
    <scope>NUCLEOTIDE SEQUENCE</scope>
</reference>
<dbReference type="EMBL" id="OW152840">
    <property type="protein sequence ID" value="CAH2061708.1"/>
    <property type="molecule type" value="Genomic_DNA"/>
</dbReference>
<feature type="non-terminal residue" evidence="1">
    <location>
        <position position="83"/>
    </location>
</feature>
<name>A0ABN8IP72_9NEOP</name>
<accession>A0ABN8IP72</accession>
<evidence type="ECO:0000313" key="2">
    <source>
        <dbReference type="Proteomes" id="UP000837857"/>
    </source>
</evidence>
<keyword evidence="2" id="KW-1185">Reference proteome</keyword>
<protein>
    <submittedName>
        <fullName evidence="1">Uncharacterized protein</fullName>
    </submittedName>
</protein>
<dbReference type="Proteomes" id="UP000837857">
    <property type="component" value="Chromosome 28"/>
</dbReference>
<organism evidence="1 2">
    <name type="scientific">Iphiclides podalirius</name>
    <name type="common">scarce swallowtail</name>
    <dbReference type="NCBI Taxonomy" id="110791"/>
    <lineage>
        <taxon>Eukaryota</taxon>
        <taxon>Metazoa</taxon>
        <taxon>Ecdysozoa</taxon>
        <taxon>Arthropoda</taxon>
        <taxon>Hexapoda</taxon>
        <taxon>Insecta</taxon>
        <taxon>Pterygota</taxon>
        <taxon>Neoptera</taxon>
        <taxon>Endopterygota</taxon>
        <taxon>Lepidoptera</taxon>
        <taxon>Glossata</taxon>
        <taxon>Ditrysia</taxon>
        <taxon>Papilionoidea</taxon>
        <taxon>Papilionidae</taxon>
        <taxon>Papilioninae</taxon>
        <taxon>Iphiclides</taxon>
    </lineage>
</organism>
<gene>
    <name evidence="1" type="ORF">IPOD504_LOCUS11387</name>
</gene>
<proteinExistence type="predicted"/>
<evidence type="ECO:0000313" key="1">
    <source>
        <dbReference type="EMBL" id="CAH2061708.1"/>
    </source>
</evidence>
<sequence>METRGGGQVHNSTCSDEAADAFAQDTTRRSNLMCRAVAKERCQPWTIPARPRPHKSVGVREIDEALSTGDTLLPQELDCGFYG</sequence>